<sequence>MFNQIYPYAYIYMCIFISLYLHLYLYLYWYLYLYRYLYFKGKRRAYKSSFKFRGAQFGKRRSESTIEPLPYDIPLKRARNNKKASLFPIIKISSIYINLTDYIGSAVFVISDVTPIIDNEVCFPLFFPLR</sequence>
<keyword evidence="1" id="KW-1133">Transmembrane helix</keyword>
<accession>A0A915BSU0</accession>
<organism evidence="2 3">
    <name type="scientific">Parascaris univalens</name>
    <name type="common">Nematode worm</name>
    <dbReference type="NCBI Taxonomy" id="6257"/>
    <lineage>
        <taxon>Eukaryota</taxon>
        <taxon>Metazoa</taxon>
        <taxon>Ecdysozoa</taxon>
        <taxon>Nematoda</taxon>
        <taxon>Chromadorea</taxon>
        <taxon>Rhabditida</taxon>
        <taxon>Spirurina</taxon>
        <taxon>Ascaridomorpha</taxon>
        <taxon>Ascaridoidea</taxon>
        <taxon>Ascarididae</taxon>
        <taxon>Parascaris</taxon>
    </lineage>
</organism>
<keyword evidence="1" id="KW-0812">Transmembrane</keyword>
<evidence type="ECO:0000313" key="3">
    <source>
        <dbReference type="WBParaSite" id="PgR054_g015_t01"/>
    </source>
</evidence>
<evidence type="ECO:0000313" key="2">
    <source>
        <dbReference type="Proteomes" id="UP000887569"/>
    </source>
</evidence>
<reference evidence="3" key="1">
    <citation type="submission" date="2022-11" db="UniProtKB">
        <authorList>
            <consortium name="WormBaseParasite"/>
        </authorList>
    </citation>
    <scope>IDENTIFICATION</scope>
</reference>
<dbReference type="Proteomes" id="UP000887569">
    <property type="component" value="Unplaced"/>
</dbReference>
<protein>
    <submittedName>
        <fullName evidence="3">Uncharacterized protein</fullName>
    </submittedName>
</protein>
<evidence type="ECO:0000256" key="1">
    <source>
        <dbReference type="SAM" id="Phobius"/>
    </source>
</evidence>
<feature type="transmembrane region" description="Helical" evidence="1">
    <location>
        <begin position="6"/>
        <end position="34"/>
    </location>
</feature>
<dbReference type="AlphaFoldDB" id="A0A915BSU0"/>
<dbReference type="WBParaSite" id="PgR054_g015_t01">
    <property type="protein sequence ID" value="PgR054_g015_t01"/>
    <property type="gene ID" value="PgR054_g015"/>
</dbReference>
<keyword evidence="2" id="KW-1185">Reference proteome</keyword>
<proteinExistence type="predicted"/>
<name>A0A915BSU0_PARUN</name>
<keyword evidence="1" id="KW-0472">Membrane</keyword>